<dbReference type="InterPro" id="IPR036291">
    <property type="entry name" value="NAD(P)-bd_dom_sf"/>
</dbReference>
<dbReference type="KEGG" id="taer:GT409_02625"/>
<keyword evidence="2" id="KW-0560">Oxidoreductase</keyword>
<dbReference type="SUPFAM" id="SSF51735">
    <property type="entry name" value="NAD(P)-binding Rossmann-fold domains"/>
    <property type="match status" value="1"/>
</dbReference>
<dbReference type="SUPFAM" id="SSF55347">
    <property type="entry name" value="Glyceraldehyde-3-phosphate dehydrogenase-like, C-terminal domain"/>
    <property type="match status" value="1"/>
</dbReference>
<feature type="domain" description="Gfo/Idh/MocA-like oxidoreductase N-terminal" evidence="3">
    <location>
        <begin position="5"/>
        <end position="122"/>
    </location>
</feature>
<dbReference type="GO" id="GO:0016491">
    <property type="term" value="F:oxidoreductase activity"/>
    <property type="evidence" value="ECO:0007669"/>
    <property type="project" value="UniProtKB-KW"/>
</dbReference>
<keyword evidence="6" id="KW-1185">Reference proteome</keyword>
<proteinExistence type="inferred from homology"/>
<reference evidence="5 6" key="1">
    <citation type="submission" date="2020-01" db="EMBL/GenBank/DDBJ databases">
        <title>Ponticoccus aerotolerans gen. nov., sp. nov., an anaerobic bacterium and proposal of Ponticoccusceae fam. nov., Ponticoccusles ord. nov. and Ponticoccuse classis nov. in the phylum Kiritimatiellaeota.</title>
        <authorList>
            <person name="Zhou L.Y."/>
            <person name="Du Z.J."/>
        </authorList>
    </citation>
    <scope>NUCLEOTIDE SEQUENCE [LARGE SCALE GENOMIC DNA]</scope>
    <source>
        <strain evidence="5 6">S-5007</strain>
    </source>
</reference>
<dbReference type="RefSeq" id="WP_160626675.1">
    <property type="nucleotide sequence ID" value="NZ_CP047593.1"/>
</dbReference>
<gene>
    <name evidence="5" type="ORF">GT409_02625</name>
</gene>
<evidence type="ECO:0000259" key="3">
    <source>
        <dbReference type="Pfam" id="PF01408"/>
    </source>
</evidence>
<evidence type="ECO:0000313" key="5">
    <source>
        <dbReference type="EMBL" id="QHI68395.1"/>
    </source>
</evidence>
<accession>A0A6P1MBA0</accession>
<organism evidence="5 6">
    <name type="scientific">Tichowtungia aerotolerans</name>
    <dbReference type="NCBI Taxonomy" id="2697043"/>
    <lineage>
        <taxon>Bacteria</taxon>
        <taxon>Pseudomonadati</taxon>
        <taxon>Kiritimatiellota</taxon>
        <taxon>Tichowtungiia</taxon>
        <taxon>Tichowtungiales</taxon>
        <taxon>Tichowtungiaceae</taxon>
        <taxon>Tichowtungia</taxon>
    </lineage>
</organism>
<dbReference type="InterPro" id="IPR055170">
    <property type="entry name" value="GFO_IDH_MocA-like_dom"/>
</dbReference>
<dbReference type="PANTHER" id="PTHR22604:SF105">
    <property type="entry name" value="TRANS-1,2-DIHYDROBENZENE-1,2-DIOL DEHYDROGENASE"/>
    <property type="match status" value="1"/>
</dbReference>
<dbReference type="EMBL" id="CP047593">
    <property type="protein sequence ID" value="QHI68395.1"/>
    <property type="molecule type" value="Genomic_DNA"/>
</dbReference>
<dbReference type="InterPro" id="IPR000683">
    <property type="entry name" value="Gfo/Idh/MocA-like_OxRdtase_N"/>
</dbReference>
<evidence type="ECO:0000259" key="4">
    <source>
        <dbReference type="Pfam" id="PF22725"/>
    </source>
</evidence>
<comment type="similarity">
    <text evidence="1">Belongs to the Gfo/Idh/MocA family.</text>
</comment>
<evidence type="ECO:0000256" key="1">
    <source>
        <dbReference type="ARBA" id="ARBA00010928"/>
    </source>
</evidence>
<dbReference type="InterPro" id="IPR050984">
    <property type="entry name" value="Gfo/Idh/MocA_domain"/>
</dbReference>
<dbReference type="Gene3D" id="3.40.50.720">
    <property type="entry name" value="NAD(P)-binding Rossmann-like Domain"/>
    <property type="match status" value="1"/>
</dbReference>
<dbReference type="PANTHER" id="PTHR22604">
    <property type="entry name" value="OXIDOREDUCTASES"/>
    <property type="match status" value="1"/>
</dbReference>
<protein>
    <submittedName>
        <fullName evidence="5">Gfo/Idh/MocA family oxidoreductase</fullName>
    </submittedName>
</protein>
<dbReference type="Pfam" id="PF22725">
    <property type="entry name" value="GFO_IDH_MocA_C3"/>
    <property type="match status" value="1"/>
</dbReference>
<evidence type="ECO:0000313" key="6">
    <source>
        <dbReference type="Proteomes" id="UP000464954"/>
    </source>
</evidence>
<dbReference type="AlphaFoldDB" id="A0A6P1MBA0"/>
<dbReference type="Pfam" id="PF01408">
    <property type="entry name" value="GFO_IDH_MocA"/>
    <property type="match status" value="1"/>
</dbReference>
<dbReference type="Gene3D" id="3.30.360.10">
    <property type="entry name" value="Dihydrodipicolinate Reductase, domain 2"/>
    <property type="match status" value="1"/>
</dbReference>
<dbReference type="Proteomes" id="UP000464954">
    <property type="component" value="Chromosome"/>
</dbReference>
<name>A0A6P1MBA0_9BACT</name>
<evidence type="ECO:0000256" key="2">
    <source>
        <dbReference type="ARBA" id="ARBA00023002"/>
    </source>
</evidence>
<feature type="domain" description="GFO/IDH/MocA-like oxidoreductase" evidence="4">
    <location>
        <begin position="134"/>
        <end position="252"/>
    </location>
</feature>
<dbReference type="GO" id="GO:0000166">
    <property type="term" value="F:nucleotide binding"/>
    <property type="evidence" value="ECO:0007669"/>
    <property type="project" value="InterPro"/>
</dbReference>
<sequence length="329" mass="36509">MSSSFKWGIIGCGLIAPKFFQALENTGEGHVVAAASKSMRRARRIQQKLGIECAYGSYAEMLEHEKLDAVYIANTHAEHYQSAKLCFEHNLPVLVEKAFTRNEAEAEELIDLAGMKNLMLMEAMWTRFNPATVKIRELLADGAIGEVIRLKAAFGVKMPLSMKTMPWNRMYNPYLAGGALLDLGVYPLAYARMVFGRRPERIGGSAKMAWTGVDKTSEYHLDYGGGRRADLMTSFVEQRPRDAVITGTKGIITVPHFSGADRLTLTRPGGAPEVIECGANGFEHEILEFHRCLREGLTESPGMPLSETLDVMRTADALRTLWGMKYPGE</sequence>